<name>A0AAF1JZW4_9PROT</name>
<dbReference type="AlphaFoldDB" id="A0AAF1JZW4"/>
<dbReference type="RefSeq" id="WP_211875046.1">
    <property type="nucleotide sequence ID" value="NZ_JAAEDH010000016.1"/>
</dbReference>
<reference evidence="1" key="2">
    <citation type="journal article" date="2021" name="Syst. Appl. Microbiol.">
        <title>Roseomonas hellenica sp. nov., isolated from roots of wild-growing Alkanna tinctoria.</title>
        <authorList>
            <person name="Rat A."/>
            <person name="Naranjo H.D."/>
            <person name="Lebbe L."/>
            <person name="Cnockaert M."/>
            <person name="Krigas N."/>
            <person name="Grigoriadou K."/>
            <person name="Maloupa E."/>
            <person name="Willems A."/>
        </authorList>
    </citation>
    <scope>NUCLEOTIDE SEQUENCE</scope>
    <source>
        <strain evidence="1">LMG 28251</strain>
    </source>
</reference>
<organism evidence="1 2">
    <name type="scientific">Plastoroseomonas arctica</name>
    <dbReference type="NCBI Taxonomy" id="1509237"/>
    <lineage>
        <taxon>Bacteria</taxon>
        <taxon>Pseudomonadati</taxon>
        <taxon>Pseudomonadota</taxon>
        <taxon>Alphaproteobacteria</taxon>
        <taxon>Acetobacterales</taxon>
        <taxon>Acetobacteraceae</taxon>
        <taxon>Plastoroseomonas</taxon>
    </lineage>
</organism>
<proteinExistence type="predicted"/>
<protein>
    <submittedName>
        <fullName evidence="1">Uncharacterized protein</fullName>
    </submittedName>
</protein>
<reference evidence="1" key="1">
    <citation type="submission" date="2020-01" db="EMBL/GenBank/DDBJ databases">
        <authorList>
            <person name="Rat A."/>
        </authorList>
    </citation>
    <scope>NUCLEOTIDE SEQUENCE</scope>
    <source>
        <strain evidence="1">LMG 28251</strain>
    </source>
</reference>
<dbReference type="EMBL" id="JAAEDH010000016">
    <property type="protein sequence ID" value="MBR0656198.1"/>
    <property type="molecule type" value="Genomic_DNA"/>
</dbReference>
<keyword evidence="2" id="KW-1185">Reference proteome</keyword>
<evidence type="ECO:0000313" key="1">
    <source>
        <dbReference type="EMBL" id="MBR0656198.1"/>
    </source>
</evidence>
<dbReference type="Proteomes" id="UP001196068">
    <property type="component" value="Unassembled WGS sequence"/>
</dbReference>
<gene>
    <name evidence="1" type="ORF">GXW79_14035</name>
</gene>
<comment type="caution">
    <text evidence="1">The sequence shown here is derived from an EMBL/GenBank/DDBJ whole genome shotgun (WGS) entry which is preliminary data.</text>
</comment>
<sequence length="203" mass="21980">MPIKTTPTYTEHEVSRILRESEEASISDQDRGEGHAEGLHELLARGKNRASTDLDEMEQRIIGPERKRRTGAFVGTQAAAIAFALNKKAGQTALGWLSYEKCEFIFAQIDIAAGNFAMIGYDGDVTTPAPGGARFVVAPGGVALTGFLVPIEARAGGIAMKLMKTSGKDLHIRTAFPLIAAPNPQRANIRWRDGHNQDQDLPI</sequence>
<accession>A0AAF1JZW4</accession>
<evidence type="ECO:0000313" key="2">
    <source>
        <dbReference type="Proteomes" id="UP001196068"/>
    </source>
</evidence>